<dbReference type="InterPro" id="IPR010870">
    <property type="entry name" value="Porin_O/P"/>
</dbReference>
<dbReference type="EMBL" id="JBHSSW010000008">
    <property type="protein sequence ID" value="MFC6197895.1"/>
    <property type="molecule type" value="Genomic_DNA"/>
</dbReference>
<evidence type="ECO:0000256" key="1">
    <source>
        <dbReference type="SAM" id="SignalP"/>
    </source>
</evidence>
<evidence type="ECO:0000313" key="2">
    <source>
        <dbReference type="EMBL" id="MFC6197895.1"/>
    </source>
</evidence>
<accession>A0ABW1S8K3</accession>
<gene>
    <name evidence="2" type="ORF">ACFQDM_07390</name>
</gene>
<dbReference type="Pfam" id="PF07396">
    <property type="entry name" value="Porin_O_P"/>
    <property type="match status" value="1"/>
</dbReference>
<organism evidence="2 3">
    <name type="scientific">Ponticaulis profundi</name>
    <dbReference type="NCBI Taxonomy" id="2665222"/>
    <lineage>
        <taxon>Bacteria</taxon>
        <taxon>Pseudomonadati</taxon>
        <taxon>Pseudomonadota</taxon>
        <taxon>Alphaproteobacteria</taxon>
        <taxon>Hyphomonadales</taxon>
        <taxon>Hyphomonadaceae</taxon>
        <taxon>Ponticaulis</taxon>
    </lineage>
</organism>
<feature type="signal peptide" evidence="1">
    <location>
        <begin position="1"/>
        <end position="23"/>
    </location>
</feature>
<dbReference type="RefSeq" id="WP_377377464.1">
    <property type="nucleotide sequence ID" value="NZ_JBHSSW010000008.1"/>
</dbReference>
<dbReference type="InterPro" id="IPR023614">
    <property type="entry name" value="Porin_dom_sf"/>
</dbReference>
<dbReference type="Gene3D" id="2.40.160.10">
    <property type="entry name" value="Porin"/>
    <property type="match status" value="1"/>
</dbReference>
<proteinExistence type="predicted"/>
<keyword evidence="3" id="KW-1185">Reference proteome</keyword>
<name>A0ABW1S8K3_9PROT</name>
<reference evidence="3" key="1">
    <citation type="journal article" date="2019" name="Int. J. Syst. Evol. Microbiol.">
        <title>The Global Catalogue of Microorganisms (GCM) 10K type strain sequencing project: providing services to taxonomists for standard genome sequencing and annotation.</title>
        <authorList>
            <consortium name="The Broad Institute Genomics Platform"/>
            <consortium name="The Broad Institute Genome Sequencing Center for Infectious Disease"/>
            <person name="Wu L."/>
            <person name="Ma J."/>
        </authorList>
    </citation>
    <scope>NUCLEOTIDE SEQUENCE [LARGE SCALE GENOMIC DNA]</scope>
    <source>
        <strain evidence="3">CGMCC-1.15741</strain>
    </source>
</reference>
<keyword evidence="1" id="KW-0732">Signal</keyword>
<comment type="caution">
    <text evidence="2">The sequence shown here is derived from an EMBL/GenBank/DDBJ whole genome shotgun (WGS) entry which is preliminary data.</text>
</comment>
<dbReference type="Proteomes" id="UP001596303">
    <property type="component" value="Unassembled WGS sequence"/>
</dbReference>
<dbReference type="SUPFAM" id="SSF56935">
    <property type="entry name" value="Porins"/>
    <property type="match status" value="1"/>
</dbReference>
<protein>
    <submittedName>
        <fullName evidence="2">OprO/OprP family phosphate-selective porin</fullName>
    </submittedName>
</protein>
<sequence length="373" mass="40455">MKYKNKILLSAFAAVVMTPLTQAEDVKIKVGAHAFLDYESVEVAGNDLVDGTELRLFRVDVGGSVGDYVFKSNVDFAGDDVKVKDLFVDFKGDTTIRFGNFKIPNGLEQPSSLYATAFAEGNSVSKINGLGRQLGIAAYRSFGNVHLAGGVFGADVNDLSDKDIYSVSGRAAWSLEPMGEDSVLHLGVSTRYRDSGSSDTLFSYGQKPGANSAPKTVKTSGIGDSDLFVGLEAAWLYQGFSLQSEFSQTMVDCAATTCSEDPDFQAYYVDATYFIGGSRTYKDGLFKRDKVFNPVGDGGWGALAFSARYDVADLNDAVVMGGRQETVVLGATWYRDNFVRIMANYAHSEFEDTPAYGDESADAFILRAQIELY</sequence>
<evidence type="ECO:0000313" key="3">
    <source>
        <dbReference type="Proteomes" id="UP001596303"/>
    </source>
</evidence>
<feature type="chain" id="PRO_5046164449" evidence="1">
    <location>
        <begin position="24"/>
        <end position="373"/>
    </location>
</feature>